<protein>
    <recommendedName>
        <fullName evidence="7">Epidermal patterning factor-like protein</fullName>
    </recommendedName>
</protein>
<dbReference type="Proteomes" id="UP001293593">
    <property type="component" value="Unassembled WGS sequence"/>
</dbReference>
<gene>
    <name evidence="8" type="ORF">QN277_026253</name>
</gene>
<keyword evidence="5" id="KW-0732">Signal</keyword>
<proteinExistence type="inferred from homology"/>
<evidence type="ECO:0000256" key="7">
    <source>
        <dbReference type="RuleBase" id="RU367102"/>
    </source>
</evidence>
<dbReference type="GO" id="GO:0010052">
    <property type="term" value="P:guard cell differentiation"/>
    <property type="evidence" value="ECO:0007669"/>
    <property type="project" value="UniProtKB-UniRule"/>
</dbReference>
<comment type="function">
    <text evidence="7">Controls stomatal patterning.</text>
</comment>
<accession>A0AAE1J7A0</accession>
<evidence type="ECO:0000313" key="8">
    <source>
        <dbReference type="EMBL" id="KAK4265167.1"/>
    </source>
</evidence>
<evidence type="ECO:0000256" key="1">
    <source>
        <dbReference type="ARBA" id="ARBA00004613"/>
    </source>
</evidence>
<evidence type="ECO:0000256" key="2">
    <source>
        <dbReference type="ARBA" id="ARBA00008127"/>
    </source>
</evidence>
<comment type="similarity">
    <text evidence="2 7">Belongs to the plant cysteine rich small secretory peptide family. Epidermal patterning factor subfamily.</text>
</comment>
<evidence type="ECO:0000256" key="6">
    <source>
        <dbReference type="ARBA" id="ARBA00023157"/>
    </source>
</evidence>
<dbReference type="GO" id="GO:0005576">
    <property type="term" value="C:extracellular region"/>
    <property type="evidence" value="ECO:0007669"/>
    <property type="project" value="UniProtKB-SubCell"/>
</dbReference>
<dbReference type="Pfam" id="PF17181">
    <property type="entry name" value="EPF"/>
    <property type="match status" value="1"/>
</dbReference>
<keyword evidence="3 7" id="KW-0217">Developmental protein</keyword>
<evidence type="ECO:0000256" key="3">
    <source>
        <dbReference type="ARBA" id="ARBA00022473"/>
    </source>
</evidence>
<dbReference type="InterPro" id="IPR039455">
    <property type="entry name" value="EPFL"/>
</dbReference>
<organism evidence="8 9">
    <name type="scientific">Acacia crassicarpa</name>
    <name type="common">northern wattle</name>
    <dbReference type="NCBI Taxonomy" id="499986"/>
    <lineage>
        <taxon>Eukaryota</taxon>
        <taxon>Viridiplantae</taxon>
        <taxon>Streptophyta</taxon>
        <taxon>Embryophyta</taxon>
        <taxon>Tracheophyta</taxon>
        <taxon>Spermatophyta</taxon>
        <taxon>Magnoliopsida</taxon>
        <taxon>eudicotyledons</taxon>
        <taxon>Gunneridae</taxon>
        <taxon>Pentapetalae</taxon>
        <taxon>rosids</taxon>
        <taxon>fabids</taxon>
        <taxon>Fabales</taxon>
        <taxon>Fabaceae</taxon>
        <taxon>Caesalpinioideae</taxon>
        <taxon>mimosoid clade</taxon>
        <taxon>Acacieae</taxon>
        <taxon>Acacia</taxon>
    </lineage>
</organism>
<sequence>MASPKAYSFKLRTLVTLILIISLTFFPCNSGGSVKKKMVMGSRPPGCFNKCFTCKPCKAALVIISPHRRRTSERDYEGYYLLAWKCKCGNKFFQP</sequence>
<dbReference type="PANTHER" id="PTHR33109">
    <property type="entry name" value="EPIDERMAL PATTERNING FACTOR-LIKE PROTEIN 4"/>
    <property type="match status" value="1"/>
</dbReference>
<evidence type="ECO:0000256" key="5">
    <source>
        <dbReference type="ARBA" id="ARBA00022729"/>
    </source>
</evidence>
<evidence type="ECO:0000313" key="9">
    <source>
        <dbReference type="Proteomes" id="UP001293593"/>
    </source>
</evidence>
<comment type="caution">
    <text evidence="8">The sequence shown here is derived from an EMBL/GenBank/DDBJ whole genome shotgun (WGS) entry which is preliminary data.</text>
</comment>
<keyword evidence="9" id="KW-1185">Reference proteome</keyword>
<dbReference type="AlphaFoldDB" id="A0AAE1J7A0"/>
<comment type="subcellular location">
    <subcellularLocation>
        <location evidence="1 7">Secreted</location>
    </subcellularLocation>
</comment>
<dbReference type="EMBL" id="JAWXYG010000008">
    <property type="protein sequence ID" value="KAK4265167.1"/>
    <property type="molecule type" value="Genomic_DNA"/>
</dbReference>
<dbReference type="PANTHER" id="PTHR33109:SF60">
    <property type="entry name" value="EPIDERMAL PATTERNING FACTOR-LIKE PROTEIN 8"/>
    <property type="match status" value="1"/>
</dbReference>
<name>A0AAE1J7A0_9FABA</name>
<evidence type="ECO:0000256" key="4">
    <source>
        <dbReference type="ARBA" id="ARBA00022525"/>
    </source>
</evidence>
<reference evidence="8" key="1">
    <citation type="submission" date="2023-10" db="EMBL/GenBank/DDBJ databases">
        <title>Chromosome-level genome of the transformable northern wattle, Acacia crassicarpa.</title>
        <authorList>
            <person name="Massaro I."/>
            <person name="Sinha N.R."/>
            <person name="Poethig S."/>
            <person name="Leichty A.R."/>
        </authorList>
    </citation>
    <scope>NUCLEOTIDE SEQUENCE</scope>
    <source>
        <strain evidence="8">Acra3RX</strain>
        <tissue evidence="8">Leaf</tissue>
    </source>
</reference>
<keyword evidence="4 7" id="KW-0964">Secreted</keyword>
<keyword evidence="6" id="KW-1015">Disulfide bond</keyword>